<name>A0ABX1LSY9_9CYAN</name>
<accession>A0ABX1LSY9</accession>
<proteinExistence type="predicted"/>
<keyword evidence="1" id="KW-0645">Protease</keyword>
<dbReference type="EC" id="3.4.23.-" evidence="1"/>
<organism evidence="1 2">
    <name type="scientific">Pseudanabaena yagii GIHE-NHR1</name>
    <dbReference type="NCBI Taxonomy" id="2722753"/>
    <lineage>
        <taxon>Bacteria</taxon>
        <taxon>Bacillati</taxon>
        <taxon>Cyanobacteriota</taxon>
        <taxon>Cyanophyceae</taxon>
        <taxon>Pseudanabaenales</taxon>
        <taxon>Pseudanabaenaceae</taxon>
        <taxon>Pseudanabaena</taxon>
        <taxon>Pseudanabaena yagii</taxon>
    </lineage>
</organism>
<dbReference type="RefSeq" id="WP_169362877.1">
    <property type="nucleotide sequence ID" value="NZ_JAAVJL010000001.1"/>
</dbReference>
<comment type="caution">
    <text evidence="1">The sequence shown here is derived from an EMBL/GenBank/DDBJ whole genome shotgun (WGS) entry which is preliminary data.</text>
</comment>
<dbReference type="InterPro" id="IPR022274">
    <property type="entry name" value="Peptidase_asp_AF0612"/>
</dbReference>
<protein>
    <submittedName>
        <fullName evidence="1">Clan AA aspartic protease</fullName>
        <ecNumber evidence="1">3.4.23.-</ecNumber>
    </submittedName>
</protein>
<dbReference type="Proteomes" id="UP000738376">
    <property type="component" value="Unassembled WGS sequence"/>
</dbReference>
<evidence type="ECO:0000313" key="1">
    <source>
        <dbReference type="EMBL" id="NMF57914.1"/>
    </source>
</evidence>
<sequence length="123" mass="13423">MILGNVSLRCEAMLPLVVDNASGQQQIIETVIDTGFNGFLTLPSDIITQLDLSWNGSDTVTLGDGSETLFDIYSARIIWDGQFREIDVAESETEPLIGMGLLYGYKLQIEVVERGLVTIVALA</sequence>
<dbReference type="EMBL" id="JAAVJL010000001">
    <property type="protein sequence ID" value="NMF57914.1"/>
    <property type="molecule type" value="Genomic_DNA"/>
</dbReference>
<evidence type="ECO:0000313" key="2">
    <source>
        <dbReference type="Proteomes" id="UP000738376"/>
    </source>
</evidence>
<gene>
    <name evidence="1" type="ORF">HC246_07740</name>
</gene>
<reference evidence="1 2" key="1">
    <citation type="submission" date="2020-03" db="EMBL/GenBank/DDBJ databases">
        <title>Draft Genome Sequence of 2-Methylisoborneol Producing Pseudanabaena yagii Strain GIHE-NHR1 Isolated from North Han River in South Korea.</title>
        <authorList>
            <person name="Jeong J."/>
        </authorList>
    </citation>
    <scope>NUCLEOTIDE SEQUENCE [LARGE SCALE GENOMIC DNA]</scope>
    <source>
        <strain evidence="1 2">GIHE-NHR1</strain>
    </source>
</reference>
<keyword evidence="1" id="KW-0378">Hydrolase</keyword>
<dbReference type="GO" id="GO:0006508">
    <property type="term" value="P:proteolysis"/>
    <property type="evidence" value="ECO:0007669"/>
    <property type="project" value="UniProtKB-KW"/>
</dbReference>
<keyword evidence="2" id="KW-1185">Reference proteome</keyword>
<dbReference type="NCBIfam" id="TIGR03698">
    <property type="entry name" value="clan_AA_DTGF"/>
    <property type="match status" value="1"/>
</dbReference>
<dbReference type="GO" id="GO:0008233">
    <property type="term" value="F:peptidase activity"/>
    <property type="evidence" value="ECO:0007669"/>
    <property type="project" value="UniProtKB-KW"/>
</dbReference>